<evidence type="ECO:0000313" key="1">
    <source>
        <dbReference type="EMBL" id="TXC66723.1"/>
    </source>
</evidence>
<gene>
    <name evidence="1" type="ORF">FSC37_15670</name>
</gene>
<reference evidence="1 2" key="1">
    <citation type="submission" date="2019-08" db="EMBL/GenBank/DDBJ databases">
        <authorList>
            <person name="Khan S.A."/>
            <person name="Jeon C.O."/>
            <person name="Jeong S.E."/>
        </authorList>
    </citation>
    <scope>NUCLEOTIDE SEQUENCE [LARGE SCALE GENOMIC DNA]</scope>
    <source>
        <strain evidence="2">IMCC1728</strain>
    </source>
</reference>
<dbReference type="EMBL" id="VOPW01000001">
    <property type="protein sequence ID" value="TXC66723.1"/>
    <property type="molecule type" value="Genomic_DNA"/>
</dbReference>
<sequence>MVKTLDGEPIAMAVDQQGQSLYVATEVGVVLRTALADFRETGRFVLPGPACAKRLVASPTRSDVLLAFTGVCSTGAPGSEIVLISDLAVVGGAYVAEKNLFAFAPDGTTVFVYHGTMFPQPTFVRLTAEPTGLRGLDAVAVDPGIAIDPDTDLEIGDDSIRLGHRIIDRQSWSVVGSLDNASGPCVRAAVTASWLCRPKAEPVRYLRSLSSYERTSRQLLNQVDYAFTFAASELSYETGIQMSSGRPGEVLVARRGIRQDPYEGNKPRSEYRLVRSDLLR</sequence>
<organism evidence="1 2">
    <name type="scientific">Piscinibacter aquaticus</name>
    <dbReference type="NCBI Taxonomy" id="392597"/>
    <lineage>
        <taxon>Bacteria</taxon>
        <taxon>Pseudomonadati</taxon>
        <taxon>Pseudomonadota</taxon>
        <taxon>Betaproteobacteria</taxon>
        <taxon>Burkholderiales</taxon>
        <taxon>Sphaerotilaceae</taxon>
        <taxon>Piscinibacter</taxon>
    </lineage>
</organism>
<keyword evidence="2" id="KW-1185">Reference proteome</keyword>
<dbReference type="Proteomes" id="UP000321832">
    <property type="component" value="Unassembled WGS sequence"/>
</dbReference>
<name>A0A5C6U108_9BURK</name>
<accession>A0A5C6U108</accession>
<evidence type="ECO:0000313" key="2">
    <source>
        <dbReference type="Proteomes" id="UP000321832"/>
    </source>
</evidence>
<proteinExistence type="predicted"/>
<dbReference type="AlphaFoldDB" id="A0A5C6U108"/>
<comment type="caution">
    <text evidence="1">The sequence shown here is derived from an EMBL/GenBank/DDBJ whole genome shotgun (WGS) entry which is preliminary data.</text>
</comment>
<protein>
    <submittedName>
        <fullName evidence="1">Uncharacterized protein</fullName>
    </submittedName>
</protein>